<reference evidence="4 5" key="1">
    <citation type="journal article" date="2018" name="Int. J. Syst. Bacteriol.">
        <title>Oceaniradius stylonemae gen. nov., sp. nov., isolated from a red alga, Stylonema cornu-cervi.</title>
        <authorList>
            <person name="Jeong S."/>
        </authorList>
    </citation>
    <scope>NUCLEOTIDE SEQUENCE [LARGE SCALE GENOMIC DNA]</scope>
    <source>
        <strain evidence="4 5">StC1</strain>
    </source>
</reference>
<keyword evidence="3" id="KW-0732">Signal</keyword>
<evidence type="ECO:0000256" key="3">
    <source>
        <dbReference type="SAM" id="SignalP"/>
    </source>
</evidence>
<dbReference type="InterPro" id="IPR003788">
    <property type="entry name" value="NDUFAF7"/>
</dbReference>
<dbReference type="SUPFAM" id="SSF53335">
    <property type="entry name" value="S-adenosyl-L-methionine-dependent methyltransferases"/>
    <property type="match status" value="1"/>
</dbReference>
<dbReference type="OrthoDB" id="9794208at2"/>
<evidence type="ECO:0000313" key="4">
    <source>
        <dbReference type="EMBL" id="RKF05864.1"/>
    </source>
</evidence>
<dbReference type="PANTHER" id="PTHR12049:SF7">
    <property type="entry name" value="PROTEIN ARGININE METHYLTRANSFERASE NDUFAF7, MITOCHONDRIAL"/>
    <property type="match status" value="1"/>
</dbReference>
<dbReference type="InterPro" id="IPR038375">
    <property type="entry name" value="NDUFAF7_sf"/>
</dbReference>
<dbReference type="EMBL" id="QFWV02000008">
    <property type="protein sequence ID" value="RKF05864.1"/>
    <property type="molecule type" value="Genomic_DNA"/>
</dbReference>
<gene>
    <name evidence="4" type="ORF">DEM25_014925</name>
</gene>
<accession>A0A3A8AGS5</accession>
<feature type="signal peptide" evidence="3">
    <location>
        <begin position="1"/>
        <end position="16"/>
    </location>
</feature>
<dbReference type="InterPro" id="IPR029063">
    <property type="entry name" value="SAM-dependent_MTases_sf"/>
</dbReference>
<comment type="caution">
    <text evidence="4">The sequence shown here is derived from an EMBL/GenBank/DDBJ whole genome shotgun (WGS) entry which is preliminary data.</text>
</comment>
<keyword evidence="5" id="KW-1185">Reference proteome</keyword>
<evidence type="ECO:0000256" key="2">
    <source>
        <dbReference type="ARBA" id="ARBA00022679"/>
    </source>
</evidence>
<evidence type="ECO:0000313" key="5">
    <source>
        <dbReference type="Proteomes" id="UP000246132"/>
    </source>
</evidence>
<dbReference type="PANTHER" id="PTHR12049">
    <property type="entry name" value="PROTEIN ARGININE METHYLTRANSFERASE NDUFAF7, MITOCHONDRIAL"/>
    <property type="match status" value="1"/>
</dbReference>
<sequence>MTTPLAAILAARIAAAGPMTVAAYMAECLLHPEHGYYASREPFGAKGDFVTAPEISQLFGEIVGAVLVNAWRQAGRPAPFLLAEAGPGRGTLMADIVRTGRIDPAFSAAARIVLVEASARLRDVQRKTLGTDARRATWVDRLDDLPDLPLFLAANEFFDALPFRQFVKTTNGWRERMVGLCNDSALTFTAGASVLPDGERPPGHADAPDGSVFEIAPAREAAAATVGAHLAAHGGLAVLIDYGHLQTGIGDTFQAMRGHDFADPLAEPGLADLTSHVDFESLARAAASEGARALPAMTQGAFLLGGGIVERAGALGAGKDASAQDAIRADVTRLCGDGDGQMGALFKVLGLTGPGLEGPVPPFQAG</sequence>
<dbReference type="GO" id="GO:0032259">
    <property type="term" value="P:methylation"/>
    <property type="evidence" value="ECO:0007669"/>
    <property type="project" value="UniProtKB-KW"/>
</dbReference>
<dbReference type="Proteomes" id="UP000246132">
    <property type="component" value="Unassembled WGS sequence"/>
</dbReference>
<dbReference type="AlphaFoldDB" id="A0A3A8AGS5"/>
<evidence type="ECO:0000256" key="1">
    <source>
        <dbReference type="ARBA" id="ARBA00022603"/>
    </source>
</evidence>
<dbReference type="RefSeq" id="WP_109768231.1">
    <property type="nucleotide sequence ID" value="NZ_QFWV02000008.1"/>
</dbReference>
<feature type="chain" id="PRO_5018692582" evidence="3">
    <location>
        <begin position="17"/>
        <end position="366"/>
    </location>
</feature>
<keyword evidence="2 4" id="KW-0808">Transferase</keyword>
<dbReference type="Pfam" id="PF02636">
    <property type="entry name" value="Methyltransf_28"/>
    <property type="match status" value="1"/>
</dbReference>
<name>A0A3A8AGS5_9HYPH</name>
<organism evidence="4 5">
    <name type="scientific">Oceaniradius stylonematis</name>
    <dbReference type="NCBI Taxonomy" id="2184161"/>
    <lineage>
        <taxon>Bacteria</taxon>
        <taxon>Pseudomonadati</taxon>
        <taxon>Pseudomonadota</taxon>
        <taxon>Alphaproteobacteria</taxon>
        <taxon>Hyphomicrobiales</taxon>
        <taxon>Ahrensiaceae</taxon>
        <taxon>Oceaniradius</taxon>
    </lineage>
</organism>
<protein>
    <submittedName>
        <fullName evidence="4">Class I SAM-dependent methyltransferase</fullName>
    </submittedName>
</protein>
<dbReference type="GO" id="GO:0035243">
    <property type="term" value="F:protein-arginine omega-N symmetric methyltransferase activity"/>
    <property type="evidence" value="ECO:0007669"/>
    <property type="project" value="TreeGrafter"/>
</dbReference>
<keyword evidence="1 4" id="KW-0489">Methyltransferase</keyword>
<proteinExistence type="predicted"/>
<dbReference type="Gene3D" id="3.40.50.12710">
    <property type="match status" value="1"/>
</dbReference>